<feature type="compositionally biased region" description="Polar residues" evidence="5">
    <location>
        <begin position="352"/>
        <end position="364"/>
    </location>
</feature>
<feature type="compositionally biased region" description="Low complexity" evidence="5">
    <location>
        <begin position="376"/>
        <end position="420"/>
    </location>
</feature>
<sequence length="657" mass="71744">MRSVVALLLLLALSSAQGIVTPDAPSDPLSSEDAGASSGASMGCQSAELTQDEPPPNEALATNNVIASSSPQRIQEPDEPKADADLADEDVDPLLDVPSGLFEVVDADSVNTRKRQNYASLDAGATILDAAADTKSPTNLLVPDKDRYMLTPCLNPRKWVVISLSEDVHADAIAVANYEKFSSPVKDFIVLGSVNYPTDTWLVLGNFTAAHTNGEQIFQLDSQQHVRYIKFRFLSHYGSEYYCTLSQLRVFGRTFTQVISQLEKSIDAEVEALDAQAAVPALPVSPLPDTSVPRIPDPAELMSQCLMEKNNTVVAIFYDGGQRTEHYRSHGMCCLVDYTPEQIEAEVAANANSIEPSPSTNTEPTEAEAVDGTVQSAGSSPSGAPSTSTNTTSVSAASSPSSNTSAPSSTSATTSLLPASHSGAASSLQGLGRLESIFVRITKKIQALEMNQSVMVRQLEEFHTHQWAAIKMLQANQESLNDQLKDIRFMLVDLKDHVAKELATNEQTLLSYGRLLDDVRRDNIALWNELLVVREVITTMKAGILCAIVLSGLIILFYLLRLLFRCVSKCKERADLREWFWRMENHESSSDDKDSMAVAAGTLHVNRKAQFGSSWDDSAIERKTLVSDMVGDGPHKFRRHRAKRSSQPATLLRRSRK</sequence>
<evidence type="ECO:0000256" key="3">
    <source>
        <dbReference type="ARBA" id="ARBA00022989"/>
    </source>
</evidence>
<protein>
    <recommendedName>
        <fullName evidence="8">SUN domain-containing protein</fullName>
    </recommendedName>
</protein>
<evidence type="ECO:0000256" key="2">
    <source>
        <dbReference type="ARBA" id="ARBA00022692"/>
    </source>
</evidence>
<evidence type="ECO:0000256" key="4">
    <source>
        <dbReference type="ARBA" id="ARBA00023136"/>
    </source>
</evidence>
<evidence type="ECO:0000256" key="1">
    <source>
        <dbReference type="ARBA" id="ARBA00004308"/>
    </source>
</evidence>
<dbReference type="SUPFAM" id="SSF49785">
    <property type="entry name" value="Galactose-binding domain-like"/>
    <property type="match status" value="1"/>
</dbReference>
<feature type="region of interest" description="Disordered" evidence="5">
    <location>
        <begin position="631"/>
        <end position="657"/>
    </location>
</feature>
<feature type="chain" id="PRO_5044880005" description="SUN domain-containing protein" evidence="7">
    <location>
        <begin position="19"/>
        <end position="657"/>
    </location>
</feature>
<comment type="caution">
    <text evidence="9">The sequence shown here is derived from an EMBL/GenBank/DDBJ whole genome shotgun (WGS) entry which is preliminary data.</text>
</comment>
<organism evidence="9 10">
    <name type="scientific">Phytophthora oleae</name>
    <dbReference type="NCBI Taxonomy" id="2107226"/>
    <lineage>
        <taxon>Eukaryota</taxon>
        <taxon>Sar</taxon>
        <taxon>Stramenopiles</taxon>
        <taxon>Oomycota</taxon>
        <taxon>Peronosporomycetes</taxon>
        <taxon>Peronosporales</taxon>
        <taxon>Peronosporaceae</taxon>
        <taxon>Phytophthora</taxon>
    </lineage>
</organism>
<keyword evidence="2 6" id="KW-0812">Transmembrane</keyword>
<dbReference type="EMBL" id="JBIMZQ010000045">
    <property type="protein sequence ID" value="KAL3659746.1"/>
    <property type="molecule type" value="Genomic_DNA"/>
</dbReference>
<gene>
    <name evidence="9" type="ORF">V7S43_015419</name>
</gene>
<feature type="region of interest" description="Disordered" evidence="5">
    <location>
        <begin position="352"/>
        <end position="422"/>
    </location>
</feature>
<feature type="domain" description="SUN" evidence="8">
    <location>
        <begin position="98"/>
        <end position="255"/>
    </location>
</feature>
<evidence type="ECO:0000259" key="8">
    <source>
        <dbReference type="PROSITE" id="PS51469"/>
    </source>
</evidence>
<feature type="region of interest" description="Disordered" evidence="5">
    <location>
        <begin position="20"/>
        <end position="61"/>
    </location>
</feature>
<evidence type="ECO:0000256" key="5">
    <source>
        <dbReference type="SAM" id="MobiDB-lite"/>
    </source>
</evidence>
<keyword evidence="7" id="KW-0732">Signal</keyword>
<proteinExistence type="predicted"/>
<evidence type="ECO:0000256" key="7">
    <source>
        <dbReference type="SAM" id="SignalP"/>
    </source>
</evidence>
<keyword evidence="10" id="KW-1185">Reference proteome</keyword>
<feature type="compositionally biased region" description="Low complexity" evidence="5">
    <location>
        <begin position="31"/>
        <end position="47"/>
    </location>
</feature>
<dbReference type="InterPro" id="IPR008979">
    <property type="entry name" value="Galactose-bd-like_sf"/>
</dbReference>
<dbReference type="GO" id="GO:0012505">
    <property type="term" value="C:endomembrane system"/>
    <property type="evidence" value="ECO:0007669"/>
    <property type="project" value="UniProtKB-SubCell"/>
</dbReference>
<accession>A0ABD3EZY7</accession>
<dbReference type="Pfam" id="PF07738">
    <property type="entry name" value="Sad1_UNC"/>
    <property type="match status" value="1"/>
</dbReference>
<evidence type="ECO:0000313" key="10">
    <source>
        <dbReference type="Proteomes" id="UP001632037"/>
    </source>
</evidence>
<dbReference type="AlphaFoldDB" id="A0ABD3EZY7"/>
<dbReference type="InterPro" id="IPR045120">
    <property type="entry name" value="Suco/Slp1-like"/>
</dbReference>
<comment type="subcellular location">
    <subcellularLocation>
        <location evidence="1">Endomembrane system</location>
    </subcellularLocation>
</comment>
<dbReference type="PANTHER" id="PTHR12953:SF0">
    <property type="entry name" value="SUN DOMAIN-CONTAINING OSSIFICATION FACTOR"/>
    <property type="match status" value="1"/>
</dbReference>
<feature type="signal peptide" evidence="7">
    <location>
        <begin position="1"/>
        <end position="18"/>
    </location>
</feature>
<dbReference type="InterPro" id="IPR012919">
    <property type="entry name" value="SUN_dom"/>
</dbReference>
<reference evidence="9 10" key="1">
    <citation type="submission" date="2024-09" db="EMBL/GenBank/DDBJ databases">
        <title>Genome sequencing and assembly of Phytophthora oleae, isolate VK10A, causative agent of rot of olive drupes.</title>
        <authorList>
            <person name="Conti Taguali S."/>
            <person name="Riolo M."/>
            <person name="La Spada F."/>
            <person name="Cacciola S.O."/>
            <person name="Dionisio G."/>
        </authorList>
    </citation>
    <scope>NUCLEOTIDE SEQUENCE [LARGE SCALE GENOMIC DNA]</scope>
    <source>
        <strain evidence="9 10">VK10A</strain>
    </source>
</reference>
<feature type="transmembrane region" description="Helical" evidence="6">
    <location>
        <begin position="542"/>
        <end position="564"/>
    </location>
</feature>
<name>A0ABD3EZY7_9STRA</name>
<keyword evidence="3 6" id="KW-1133">Transmembrane helix</keyword>
<keyword evidence="4 6" id="KW-0472">Membrane</keyword>
<evidence type="ECO:0000256" key="6">
    <source>
        <dbReference type="SAM" id="Phobius"/>
    </source>
</evidence>
<dbReference type="Gene3D" id="2.60.120.260">
    <property type="entry name" value="Galactose-binding domain-like"/>
    <property type="match status" value="1"/>
</dbReference>
<dbReference type="PANTHER" id="PTHR12953">
    <property type="entry name" value="MEMBRANE PROTEIN CH1 RELATED"/>
    <property type="match status" value="1"/>
</dbReference>
<evidence type="ECO:0000313" key="9">
    <source>
        <dbReference type="EMBL" id="KAL3659746.1"/>
    </source>
</evidence>
<dbReference type="PROSITE" id="PS51469">
    <property type="entry name" value="SUN"/>
    <property type="match status" value="1"/>
</dbReference>
<dbReference type="Proteomes" id="UP001632037">
    <property type="component" value="Unassembled WGS sequence"/>
</dbReference>